<reference evidence="2" key="1">
    <citation type="submission" date="2018-01" db="EMBL/GenBank/DDBJ databases">
        <authorList>
            <person name="Mao J.F."/>
        </authorList>
    </citation>
    <scope>NUCLEOTIDE SEQUENCE</scope>
    <source>
        <strain evidence="2">Huo1</strain>
        <tissue evidence="2">Leaf</tissue>
    </source>
</reference>
<dbReference type="InterPro" id="IPR013272">
    <property type="entry name" value="Vps72/YL1_C"/>
</dbReference>
<comment type="caution">
    <text evidence="2">The sequence shown here is derived from an EMBL/GenBank/DDBJ whole genome shotgun (WGS) entry which is preliminary data.</text>
</comment>
<evidence type="ECO:0000313" key="3">
    <source>
        <dbReference type="Proteomes" id="UP000298416"/>
    </source>
</evidence>
<evidence type="ECO:0000313" key="2">
    <source>
        <dbReference type="EMBL" id="KAG6427238.1"/>
    </source>
</evidence>
<dbReference type="EMBL" id="PNBA02000004">
    <property type="protein sequence ID" value="KAG6427238.1"/>
    <property type="molecule type" value="Genomic_DNA"/>
</dbReference>
<keyword evidence="3" id="KW-1185">Reference proteome</keyword>
<reference evidence="2" key="2">
    <citation type="submission" date="2020-08" db="EMBL/GenBank/DDBJ databases">
        <title>Plant Genome Project.</title>
        <authorList>
            <person name="Zhang R.-G."/>
        </authorList>
    </citation>
    <scope>NUCLEOTIDE SEQUENCE</scope>
    <source>
        <strain evidence="2">Huo1</strain>
        <tissue evidence="2">Leaf</tissue>
    </source>
</reference>
<accession>A0A8X8Y7E2</accession>
<evidence type="ECO:0000259" key="1">
    <source>
        <dbReference type="Pfam" id="PF08265"/>
    </source>
</evidence>
<dbReference type="Proteomes" id="UP000298416">
    <property type="component" value="Unassembled WGS sequence"/>
</dbReference>
<dbReference type="Pfam" id="PF08265">
    <property type="entry name" value="YL1_C"/>
    <property type="match status" value="1"/>
</dbReference>
<organism evidence="2">
    <name type="scientific">Salvia splendens</name>
    <name type="common">Scarlet sage</name>
    <dbReference type="NCBI Taxonomy" id="180675"/>
    <lineage>
        <taxon>Eukaryota</taxon>
        <taxon>Viridiplantae</taxon>
        <taxon>Streptophyta</taxon>
        <taxon>Embryophyta</taxon>
        <taxon>Tracheophyta</taxon>
        <taxon>Spermatophyta</taxon>
        <taxon>Magnoliopsida</taxon>
        <taxon>eudicotyledons</taxon>
        <taxon>Gunneridae</taxon>
        <taxon>Pentapetalae</taxon>
        <taxon>asterids</taxon>
        <taxon>lamiids</taxon>
        <taxon>Lamiales</taxon>
        <taxon>Lamiaceae</taxon>
        <taxon>Nepetoideae</taxon>
        <taxon>Mentheae</taxon>
        <taxon>Salviinae</taxon>
        <taxon>Salvia</taxon>
        <taxon>Salvia subgen. Calosphace</taxon>
        <taxon>core Calosphace</taxon>
    </lineage>
</organism>
<proteinExistence type="predicted"/>
<name>A0A8X8Y7E2_SALSN</name>
<dbReference type="AlphaFoldDB" id="A0A8X8Y7E2"/>
<protein>
    <recommendedName>
        <fullName evidence="1">Vps72/YL1 C-terminal domain-containing protein</fullName>
    </recommendedName>
</protein>
<feature type="domain" description="Vps72/YL1 C-terminal" evidence="1">
    <location>
        <begin position="34"/>
        <end position="52"/>
    </location>
</feature>
<gene>
    <name evidence="2" type="ORF">SASPL_111480</name>
</gene>
<sequence>MVRQCAACLPGKVERNLAAIWTCWASLILEYPVYRDPKTGLPYATKEAFKIIRERFAQESSCKKKDSSVGILSDATYEPGFTQKRKRSVIPQDSETSYFRQFARFRRIPAVEIEDSD</sequence>